<dbReference type="Pfam" id="PF01949">
    <property type="entry name" value="Endo_dU"/>
    <property type="match status" value="1"/>
</dbReference>
<dbReference type="GeneID" id="24820698"/>
<evidence type="ECO:0000313" key="3">
    <source>
        <dbReference type="Proteomes" id="UP000032408"/>
    </source>
</evidence>
<dbReference type="Gene3D" id="3.30.2170.10">
    <property type="entry name" value="archaeoglobus fulgidus dsm 4304 superfamily"/>
    <property type="match status" value="1"/>
</dbReference>
<proteinExistence type="inferred from homology"/>
<dbReference type="PIRSF" id="PIRSF006380">
    <property type="entry name" value="UCP006380"/>
    <property type="match status" value="1"/>
</dbReference>
<dbReference type="HAMAP" id="MF_00582">
    <property type="entry name" value="UPF0215"/>
    <property type="match status" value="1"/>
</dbReference>
<reference evidence="2 3" key="2">
    <citation type="journal article" date="2016" name="ISME J.">
        <title>Physiological and genomic characterization of two novel marine thaumarchaeal strains indicates niche differentiation.</title>
        <authorList>
            <person name="Bayer B."/>
            <person name="Vojvoda J."/>
            <person name="Offre P."/>
            <person name="Alves R.J."/>
            <person name="Elisabeth N.H."/>
            <person name="Garcia J.A."/>
            <person name="Volland J.M."/>
            <person name="Srivastava A."/>
            <person name="Schleper C."/>
            <person name="Herndl G.J."/>
        </authorList>
    </citation>
    <scope>NUCLEOTIDE SEQUENCE [LARGE SCALE GENOMIC DNA]</scope>
    <source>
        <strain evidence="2 3">NF5</strain>
    </source>
</reference>
<protein>
    <recommendedName>
        <fullName evidence="1">UPF0215 protein NADRNF5_1516</fullName>
    </recommendedName>
</protein>
<accession>A0A0D5C468</accession>
<dbReference type="OrthoDB" id="15207at2157"/>
<gene>
    <name evidence="2" type="ORF">NADRNF5_1516</name>
</gene>
<dbReference type="STRING" id="1580092.NADRNF5_1516"/>
<dbReference type="AlphaFoldDB" id="A0A0D5C468"/>
<dbReference type="PANTHER" id="PTHR39518:SF2">
    <property type="entry name" value="UPF0215 PROTEIN MJ1150"/>
    <property type="match status" value="1"/>
</dbReference>
<comment type="similarity">
    <text evidence="1">Belongs to the UPF0215 family.</text>
</comment>
<dbReference type="KEGG" id="nin:NADRNF5_1516"/>
<dbReference type="Proteomes" id="UP000032408">
    <property type="component" value="Chromosome"/>
</dbReference>
<evidence type="ECO:0000256" key="1">
    <source>
        <dbReference type="HAMAP-Rule" id="MF_00582"/>
    </source>
</evidence>
<reference evidence="3" key="1">
    <citation type="submission" date="2015-03" db="EMBL/GenBank/DDBJ databases">
        <title>Characterization of two novel Thaumarchaeota isolated from the Northern Adriatic Sea.</title>
        <authorList>
            <person name="Bayer B."/>
            <person name="Vojvoda J."/>
            <person name="Offre P."/>
            <person name="Srivastava A."/>
            <person name="Elisabeth N."/>
            <person name="Garcia J.A.L."/>
            <person name="Schleper C."/>
            <person name="Herndl G.J."/>
        </authorList>
    </citation>
    <scope>NUCLEOTIDE SEQUENCE [LARGE SCALE GENOMIC DNA]</scope>
    <source>
        <strain evidence="3">NF5</strain>
    </source>
</reference>
<name>A0A0D5C468_9ARCH</name>
<sequence length="193" mass="21636">MRSLHLEKKGLRGLAIAESFAPNSSNSILSGIVMRRDFIIDDFVFGSATLGGDDATDSILKMYGELDRPDVSYVLISGLIVSMYNIIDIKKLFDSLQIPIIGVSYNDSLGIEDAIKHHFPNSSESKIFEYNKLNKREKITLHTSHDIFVRKEGCTLNDVKHLLNDITLHGSIPEPIRVSQLLAKRLFEKGLSF</sequence>
<evidence type="ECO:0000313" key="2">
    <source>
        <dbReference type="EMBL" id="AJW71197.1"/>
    </source>
</evidence>
<dbReference type="EMBL" id="CP011070">
    <property type="protein sequence ID" value="AJW71197.1"/>
    <property type="molecule type" value="Genomic_DNA"/>
</dbReference>
<organism evidence="2 3">
    <name type="scientific">Nitrosopumilus adriaticus</name>
    <dbReference type="NCBI Taxonomy" id="1580092"/>
    <lineage>
        <taxon>Archaea</taxon>
        <taxon>Nitrososphaerota</taxon>
        <taxon>Nitrososphaeria</taxon>
        <taxon>Nitrosopumilales</taxon>
        <taxon>Nitrosopumilaceae</taxon>
        <taxon>Nitrosopumilus</taxon>
    </lineage>
</organism>
<dbReference type="RefSeq" id="WP_048116655.1">
    <property type="nucleotide sequence ID" value="NZ_CP011070.1"/>
</dbReference>
<keyword evidence="3" id="KW-1185">Reference proteome</keyword>
<dbReference type="PANTHER" id="PTHR39518">
    <property type="entry name" value="UPF0215 PROTEIN MJ1150"/>
    <property type="match status" value="1"/>
</dbReference>
<dbReference type="HOGENOM" id="CLU_095956_0_0_2"/>
<dbReference type="InterPro" id="IPR002802">
    <property type="entry name" value="Endo_dU"/>
</dbReference>